<organism evidence="1">
    <name type="scientific">viral metagenome</name>
    <dbReference type="NCBI Taxonomy" id="1070528"/>
    <lineage>
        <taxon>unclassified sequences</taxon>
        <taxon>metagenomes</taxon>
        <taxon>organismal metagenomes</taxon>
    </lineage>
</organism>
<proteinExistence type="predicted"/>
<evidence type="ECO:0008006" key="2">
    <source>
        <dbReference type="Google" id="ProtNLM"/>
    </source>
</evidence>
<reference evidence="1" key="1">
    <citation type="journal article" date="2020" name="Nature">
        <title>Giant virus diversity and host interactions through global metagenomics.</title>
        <authorList>
            <person name="Schulz F."/>
            <person name="Roux S."/>
            <person name="Paez-Espino D."/>
            <person name="Jungbluth S."/>
            <person name="Walsh D.A."/>
            <person name="Denef V.J."/>
            <person name="McMahon K.D."/>
            <person name="Konstantinidis K.T."/>
            <person name="Eloe-Fadrosh E.A."/>
            <person name="Kyrpides N.C."/>
            <person name="Woyke T."/>
        </authorList>
    </citation>
    <scope>NUCLEOTIDE SEQUENCE</scope>
    <source>
        <strain evidence="1">GVMAG-M-3300027963-41</strain>
    </source>
</reference>
<dbReference type="EMBL" id="MN740532">
    <property type="protein sequence ID" value="QHU31624.1"/>
    <property type="molecule type" value="Genomic_DNA"/>
</dbReference>
<protein>
    <recommendedName>
        <fullName evidence="2">F-box associated domain-containing protein</fullName>
    </recommendedName>
</protein>
<dbReference type="AlphaFoldDB" id="A0A6C0LPX2"/>
<name>A0A6C0LPX2_9ZZZZ</name>
<evidence type="ECO:0000313" key="1">
    <source>
        <dbReference type="EMBL" id="QHU31624.1"/>
    </source>
</evidence>
<sequence length="264" mass="31134">MRFHSSSPAIVRNPENLDEYLVLSRCLGPPMWRNLNQLITLSNDFTVKETKIIDDGFVSGPHPQGGYEDIRLFVYNSQIYYLAVYLSKQRQVVIVSGIFNGVSFDRDHIRPTFKTEFRVEKNWAFVSYNSKLCVIYRWFPLQICDINLETHELTVLEERQTPADFKIMCGSSCAVEYNTQYWFIVHHHIRRRYKHAFVVFDKQMNLIKYSEWFQLEADREFAYGFMIENNRFIIGHSTNNSATKLRIFTADYINTALKYKTPSG</sequence>
<accession>A0A6C0LPX2</accession>